<dbReference type="OrthoDB" id="2574774at2759"/>
<evidence type="ECO:0008006" key="3">
    <source>
        <dbReference type="Google" id="ProtNLM"/>
    </source>
</evidence>
<dbReference type="GeneID" id="30154650"/>
<proteinExistence type="predicted"/>
<sequence>MGDDETEIKVHPDWKDEFTNPNGDTELIATTVTLISSDEVHFHVPRYLLMASSPVLKNMLSLPAGNEPQNVELSDRFLENSSPIAFYLSLLAGENGKTTLENKHQGNIVKTSHAAILLAAKWESVLVLSGIEAALASFNIPSTLKGHKEVRALDMFLLASKGDMTSIAAAVIQTYNPQVGDGQPQPSYWGHHLSRAHDGQILRLDTLNSDIWAELETDYSH</sequence>
<dbReference type="AlphaFoldDB" id="A0A1E3HSL1"/>
<protein>
    <recommendedName>
        <fullName evidence="3">BTB domain-containing protein</fullName>
    </recommendedName>
</protein>
<name>A0A1E3HSL1_9TREE</name>
<gene>
    <name evidence="1" type="ORF">L202_03341</name>
</gene>
<reference evidence="1 2" key="1">
    <citation type="submission" date="2016-06" db="EMBL/GenBank/DDBJ databases">
        <title>Evolution of pathogenesis and genome organization in the Tremellales.</title>
        <authorList>
            <person name="Cuomo C."/>
            <person name="Litvintseva A."/>
            <person name="Heitman J."/>
            <person name="Chen Y."/>
            <person name="Sun S."/>
            <person name="Springer D."/>
            <person name="Dromer F."/>
            <person name="Young S."/>
            <person name="Zeng Q."/>
            <person name="Chapman S."/>
            <person name="Gujja S."/>
            <person name="Saif S."/>
            <person name="Birren B."/>
        </authorList>
    </citation>
    <scope>NUCLEOTIDE SEQUENCE [LARGE SCALE GENOMIC DNA]</scope>
    <source>
        <strain evidence="1 2">CBS 6039</strain>
    </source>
</reference>
<accession>A0A1E3HSL1</accession>
<keyword evidence="2" id="KW-1185">Reference proteome</keyword>
<dbReference type="RefSeq" id="XP_018994181.1">
    <property type="nucleotide sequence ID" value="XM_019137155.1"/>
</dbReference>
<evidence type="ECO:0000313" key="1">
    <source>
        <dbReference type="EMBL" id="ODN79334.1"/>
    </source>
</evidence>
<dbReference type="Proteomes" id="UP000094065">
    <property type="component" value="Unassembled WGS sequence"/>
</dbReference>
<organism evidence="1 2">
    <name type="scientific">Cryptococcus amylolentus CBS 6039</name>
    <dbReference type="NCBI Taxonomy" id="1295533"/>
    <lineage>
        <taxon>Eukaryota</taxon>
        <taxon>Fungi</taxon>
        <taxon>Dikarya</taxon>
        <taxon>Basidiomycota</taxon>
        <taxon>Agaricomycotina</taxon>
        <taxon>Tremellomycetes</taxon>
        <taxon>Tremellales</taxon>
        <taxon>Cryptococcaceae</taxon>
        <taxon>Cryptococcus</taxon>
    </lineage>
</organism>
<comment type="caution">
    <text evidence="1">The sequence shown here is derived from an EMBL/GenBank/DDBJ whole genome shotgun (WGS) entry which is preliminary data.</text>
</comment>
<evidence type="ECO:0000313" key="2">
    <source>
        <dbReference type="Proteomes" id="UP000094065"/>
    </source>
</evidence>
<dbReference type="EMBL" id="AWGJ01000005">
    <property type="protein sequence ID" value="ODN79334.1"/>
    <property type="molecule type" value="Genomic_DNA"/>
</dbReference>